<sequence>MDRRRFGLYVFHSVYVYLCFALITRLLQSSELLECFDPPGHYSGLCSLSMEDWVHENIQRPNHFVENHDNWPAHFPVNCWIKGYLEENHASTRFLGRCVSPTENRATNILSWSRPQEGWIKVNTDVAVNIVDDHAAIGCLFRSNQGDRIFASSRSLGKCSVLNAELWAICDALRHAWRLGYKLIELESDNL</sequence>
<dbReference type="PANTHER" id="PTHR47723:SF19">
    <property type="entry name" value="POLYNUCLEOTIDYL TRANSFERASE, RIBONUCLEASE H-LIKE SUPERFAMILY PROTEIN"/>
    <property type="match status" value="1"/>
</dbReference>
<dbReference type="Gene3D" id="3.30.420.10">
    <property type="entry name" value="Ribonuclease H-like superfamily/Ribonuclease H"/>
    <property type="match status" value="1"/>
</dbReference>
<keyword evidence="1" id="KW-1133">Transmembrane helix</keyword>
<dbReference type="GO" id="GO:0003676">
    <property type="term" value="F:nucleic acid binding"/>
    <property type="evidence" value="ECO:0007669"/>
    <property type="project" value="InterPro"/>
</dbReference>
<feature type="transmembrane region" description="Helical" evidence="1">
    <location>
        <begin position="7"/>
        <end position="27"/>
    </location>
</feature>
<evidence type="ECO:0000313" key="4">
    <source>
        <dbReference type="Proteomes" id="UP000436088"/>
    </source>
</evidence>
<dbReference type="InterPro" id="IPR036397">
    <property type="entry name" value="RNaseH_sf"/>
</dbReference>
<name>A0A6A2YYE8_HIBSY</name>
<reference evidence="3" key="1">
    <citation type="submission" date="2019-09" db="EMBL/GenBank/DDBJ databases">
        <title>Draft genome information of white flower Hibiscus syriacus.</title>
        <authorList>
            <person name="Kim Y.-M."/>
        </authorList>
    </citation>
    <scope>NUCLEOTIDE SEQUENCE [LARGE SCALE GENOMIC DNA]</scope>
    <source>
        <strain evidence="3">YM2019G1</strain>
    </source>
</reference>
<dbReference type="InterPro" id="IPR044730">
    <property type="entry name" value="RNase_H-like_dom_plant"/>
</dbReference>
<dbReference type="EMBL" id="VEPZ02001239">
    <property type="protein sequence ID" value="KAE8684466.1"/>
    <property type="molecule type" value="Genomic_DNA"/>
</dbReference>
<proteinExistence type="predicted"/>
<dbReference type="InterPro" id="IPR002156">
    <property type="entry name" value="RNaseH_domain"/>
</dbReference>
<dbReference type="GO" id="GO:0004523">
    <property type="term" value="F:RNA-DNA hybrid ribonuclease activity"/>
    <property type="evidence" value="ECO:0007669"/>
    <property type="project" value="InterPro"/>
</dbReference>
<keyword evidence="1" id="KW-0812">Transmembrane</keyword>
<dbReference type="PANTHER" id="PTHR47723">
    <property type="entry name" value="OS05G0353850 PROTEIN"/>
    <property type="match status" value="1"/>
</dbReference>
<organism evidence="3 4">
    <name type="scientific">Hibiscus syriacus</name>
    <name type="common">Rose of Sharon</name>
    <dbReference type="NCBI Taxonomy" id="106335"/>
    <lineage>
        <taxon>Eukaryota</taxon>
        <taxon>Viridiplantae</taxon>
        <taxon>Streptophyta</taxon>
        <taxon>Embryophyta</taxon>
        <taxon>Tracheophyta</taxon>
        <taxon>Spermatophyta</taxon>
        <taxon>Magnoliopsida</taxon>
        <taxon>eudicotyledons</taxon>
        <taxon>Gunneridae</taxon>
        <taxon>Pentapetalae</taxon>
        <taxon>rosids</taxon>
        <taxon>malvids</taxon>
        <taxon>Malvales</taxon>
        <taxon>Malvaceae</taxon>
        <taxon>Malvoideae</taxon>
        <taxon>Hibiscus</taxon>
    </lineage>
</organism>
<gene>
    <name evidence="3" type="ORF">F3Y22_tig00111129pilonHSYRG00074</name>
</gene>
<evidence type="ECO:0000259" key="2">
    <source>
        <dbReference type="Pfam" id="PF13456"/>
    </source>
</evidence>
<comment type="caution">
    <text evidence="3">The sequence shown here is derived from an EMBL/GenBank/DDBJ whole genome shotgun (WGS) entry which is preliminary data.</text>
</comment>
<dbReference type="CDD" id="cd06222">
    <property type="entry name" value="RNase_H_like"/>
    <property type="match status" value="1"/>
</dbReference>
<dbReference type="InterPro" id="IPR012337">
    <property type="entry name" value="RNaseH-like_sf"/>
</dbReference>
<evidence type="ECO:0000313" key="3">
    <source>
        <dbReference type="EMBL" id="KAE8684466.1"/>
    </source>
</evidence>
<keyword evidence="1" id="KW-0472">Membrane</keyword>
<dbReference type="AlphaFoldDB" id="A0A6A2YYE8"/>
<evidence type="ECO:0000256" key="1">
    <source>
        <dbReference type="SAM" id="Phobius"/>
    </source>
</evidence>
<dbReference type="SUPFAM" id="SSF53098">
    <property type="entry name" value="Ribonuclease H-like"/>
    <property type="match status" value="1"/>
</dbReference>
<keyword evidence="4" id="KW-1185">Reference proteome</keyword>
<protein>
    <recommendedName>
        <fullName evidence="2">RNase H type-1 domain-containing protein</fullName>
    </recommendedName>
</protein>
<dbReference type="InterPro" id="IPR053151">
    <property type="entry name" value="RNase_H-like"/>
</dbReference>
<dbReference type="Proteomes" id="UP000436088">
    <property type="component" value="Unassembled WGS sequence"/>
</dbReference>
<dbReference type="Pfam" id="PF13456">
    <property type="entry name" value="RVT_3"/>
    <property type="match status" value="1"/>
</dbReference>
<accession>A0A6A2YYE8</accession>
<feature type="domain" description="RNase H type-1" evidence="2">
    <location>
        <begin position="123"/>
        <end position="190"/>
    </location>
</feature>